<keyword evidence="3" id="KW-1133">Transmembrane helix</keyword>
<dbReference type="PANTHER" id="PTHR43405">
    <property type="entry name" value="GLYCOSYL HYDROLASE DIGH"/>
    <property type="match status" value="1"/>
</dbReference>
<dbReference type="AlphaFoldDB" id="A0A418KUW2"/>
<feature type="transmembrane region" description="Helical" evidence="3">
    <location>
        <begin position="73"/>
        <end position="91"/>
    </location>
</feature>
<keyword evidence="3" id="KW-0472">Membrane</keyword>
<protein>
    <recommendedName>
        <fullName evidence="4">Glycosyl hydrolase-like 10 domain-containing protein</fullName>
    </recommendedName>
</protein>
<keyword evidence="6" id="KW-1185">Reference proteome</keyword>
<feature type="region of interest" description="Disordered" evidence="2">
    <location>
        <begin position="1"/>
        <end position="25"/>
    </location>
</feature>
<dbReference type="InterPro" id="IPR052177">
    <property type="entry name" value="Divisome_Glycosyl_Hydrolase"/>
</dbReference>
<dbReference type="OrthoDB" id="9773203at2"/>
<accession>A0A418KUW2</accession>
<comment type="caution">
    <text evidence="5">The sequence shown here is derived from an EMBL/GenBank/DDBJ whole genome shotgun (WGS) entry which is preliminary data.</text>
</comment>
<dbReference type="SUPFAM" id="SSF49452">
    <property type="entry name" value="Starch-binding domain-like"/>
    <property type="match status" value="1"/>
</dbReference>
<feature type="compositionally biased region" description="Low complexity" evidence="2">
    <location>
        <begin position="7"/>
        <end position="18"/>
    </location>
</feature>
<evidence type="ECO:0000259" key="4">
    <source>
        <dbReference type="Pfam" id="PF02638"/>
    </source>
</evidence>
<keyword evidence="1" id="KW-0732">Signal</keyword>
<sequence>MRETPNRGASVRSAGSASPTVSSATRSRISSRIEWYLATPAPPVDVSGKVFQTWGPYWSSPSRRTSVSRRRRTLPVIVALVLAVVAAPAAASEPAPDPAPQPEQWRSYWVDAFNEGIYTPAQVEELVGDALEVNANALIVQVARRYDCFCNRADYPRTDAAIAPAPHDPLDEVIEQAHAAGLEVHAWVNFGTLWNSATPPRSPDHAFNAHGPSATGADRWLNKRVDGTELVGNNSFIDPANPAARDYVVGAIQSIVREYDVDGINLDYIRYPDHNSTTTHSDWGYSETSIARFQAATGRTDVPAPSDAQFTDWRREQITSLVRRIYLGIFEIDPTVRLSNDGITYGFGPQSVGGWEKTRTYAEVLQDWKGWLDEGIIDTVVAMNYKREWMPDQARMFTEWNEVLADWQGDRQTVSGPALYLNEIGDSVQQVRDLLTPTAAGNTVAGWSGYSYANPSLTAAAGSPAVKDAERAALAAALTTGPDAPFAADAAVPSMPWKDDPTTGNMAGTLRLRTGTALDGVTVTLEPVAGGGENRTQVSDGSGWFGFVDLPPGVYLARYDLPDRVAGAPFSVVRVQAGELAEAQPQPFIPLP</sequence>
<dbReference type="EMBL" id="QUAL01000054">
    <property type="protein sequence ID" value="RIQ31042.1"/>
    <property type="molecule type" value="Genomic_DNA"/>
</dbReference>
<evidence type="ECO:0000256" key="1">
    <source>
        <dbReference type="ARBA" id="ARBA00022729"/>
    </source>
</evidence>
<dbReference type="InterPro" id="IPR013784">
    <property type="entry name" value="Carb-bd-like_fold"/>
</dbReference>
<dbReference type="Pfam" id="PF02638">
    <property type="entry name" value="GHL10"/>
    <property type="match status" value="1"/>
</dbReference>
<dbReference type="Gene3D" id="3.20.20.80">
    <property type="entry name" value="Glycosidases"/>
    <property type="match status" value="1"/>
</dbReference>
<name>A0A418KUW2_9ACTN</name>
<evidence type="ECO:0000313" key="6">
    <source>
        <dbReference type="Proteomes" id="UP000284057"/>
    </source>
</evidence>
<evidence type="ECO:0000256" key="2">
    <source>
        <dbReference type="SAM" id="MobiDB-lite"/>
    </source>
</evidence>
<dbReference type="GO" id="GO:0030246">
    <property type="term" value="F:carbohydrate binding"/>
    <property type="evidence" value="ECO:0007669"/>
    <property type="project" value="InterPro"/>
</dbReference>
<evidence type="ECO:0000313" key="5">
    <source>
        <dbReference type="EMBL" id="RIQ31042.1"/>
    </source>
</evidence>
<dbReference type="InterPro" id="IPR017853">
    <property type="entry name" value="GH"/>
</dbReference>
<dbReference type="Proteomes" id="UP000284057">
    <property type="component" value="Unassembled WGS sequence"/>
</dbReference>
<proteinExistence type="predicted"/>
<dbReference type="InterPro" id="IPR003790">
    <property type="entry name" value="GHL10"/>
</dbReference>
<organism evidence="5 6">
    <name type="scientific">Jiangella rhizosphaerae</name>
    <dbReference type="NCBI Taxonomy" id="2293569"/>
    <lineage>
        <taxon>Bacteria</taxon>
        <taxon>Bacillati</taxon>
        <taxon>Actinomycetota</taxon>
        <taxon>Actinomycetes</taxon>
        <taxon>Jiangellales</taxon>
        <taxon>Jiangellaceae</taxon>
        <taxon>Jiangella</taxon>
    </lineage>
</organism>
<dbReference type="PANTHER" id="PTHR43405:SF1">
    <property type="entry name" value="GLYCOSYL HYDROLASE DIGH"/>
    <property type="match status" value="1"/>
</dbReference>
<dbReference type="SUPFAM" id="SSF51445">
    <property type="entry name" value="(Trans)glycosidases"/>
    <property type="match status" value="1"/>
</dbReference>
<reference evidence="5 6" key="1">
    <citation type="submission" date="2018-09" db="EMBL/GenBank/DDBJ databases">
        <title>Isolation, diversity and antifungal activity of actinobacteria from wheat.</title>
        <authorList>
            <person name="Han C."/>
        </authorList>
    </citation>
    <scope>NUCLEOTIDE SEQUENCE [LARGE SCALE GENOMIC DNA]</scope>
    <source>
        <strain evidence="5 6">NEAU-YY265</strain>
    </source>
</reference>
<evidence type="ECO:0000256" key="3">
    <source>
        <dbReference type="SAM" id="Phobius"/>
    </source>
</evidence>
<keyword evidence="3" id="KW-0812">Transmembrane</keyword>
<gene>
    <name evidence="5" type="ORF">DY240_07105</name>
</gene>
<feature type="domain" description="Glycosyl hydrolase-like 10" evidence="4">
    <location>
        <begin position="116"/>
        <end position="412"/>
    </location>
</feature>